<name>A0A0C2JJQ3_THEKT</name>
<keyword evidence="2" id="KW-1185">Reference proteome</keyword>
<evidence type="ECO:0000313" key="2">
    <source>
        <dbReference type="Proteomes" id="UP000031668"/>
    </source>
</evidence>
<sequence length="201" mass="23201">MDKFGKKENKIFNNRILPYQPIVCANCHDEFKYHFSISYLTYHLRKKHGFVSKTPTLRQLSLFESFDRNGRPLNIVADDGLQEVIRAASGNQCYTLPSRQSITLRIGEMYQDEESGIMFCCSGRESYQRTPLFFSVRLNISRCLQMTGKFSIKYESLQQTTHLSVNKGIKESGLEAVLPYSRKIVGRFKHNPSNLTELKAK</sequence>
<organism evidence="1 2">
    <name type="scientific">Thelohanellus kitauei</name>
    <name type="common">Myxosporean</name>
    <dbReference type="NCBI Taxonomy" id="669202"/>
    <lineage>
        <taxon>Eukaryota</taxon>
        <taxon>Metazoa</taxon>
        <taxon>Cnidaria</taxon>
        <taxon>Myxozoa</taxon>
        <taxon>Myxosporea</taxon>
        <taxon>Bivalvulida</taxon>
        <taxon>Platysporina</taxon>
        <taxon>Myxobolidae</taxon>
        <taxon>Thelohanellus</taxon>
    </lineage>
</organism>
<protein>
    <submittedName>
        <fullName evidence="1">Uncharacterized protein</fullName>
    </submittedName>
</protein>
<evidence type="ECO:0000313" key="1">
    <source>
        <dbReference type="EMBL" id="KII69608.1"/>
    </source>
</evidence>
<accession>A0A0C2JJQ3</accession>
<dbReference type="OrthoDB" id="10046500at2759"/>
<comment type="caution">
    <text evidence="1">The sequence shown here is derived from an EMBL/GenBank/DDBJ whole genome shotgun (WGS) entry which is preliminary data.</text>
</comment>
<reference evidence="1 2" key="1">
    <citation type="journal article" date="2014" name="Genome Biol. Evol.">
        <title>The genome of the myxosporean Thelohanellus kitauei shows adaptations to nutrient acquisition within its fish host.</title>
        <authorList>
            <person name="Yang Y."/>
            <person name="Xiong J."/>
            <person name="Zhou Z."/>
            <person name="Huo F."/>
            <person name="Miao W."/>
            <person name="Ran C."/>
            <person name="Liu Y."/>
            <person name="Zhang J."/>
            <person name="Feng J."/>
            <person name="Wang M."/>
            <person name="Wang M."/>
            <person name="Wang L."/>
            <person name="Yao B."/>
        </authorList>
    </citation>
    <scope>NUCLEOTIDE SEQUENCE [LARGE SCALE GENOMIC DNA]</scope>
    <source>
        <strain evidence="1">Wuqing</strain>
    </source>
</reference>
<proteinExistence type="predicted"/>
<dbReference type="Proteomes" id="UP000031668">
    <property type="component" value="Unassembled WGS sequence"/>
</dbReference>
<gene>
    <name evidence="1" type="ORF">RF11_10194</name>
</gene>
<dbReference type="AlphaFoldDB" id="A0A0C2JJQ3"/>
<dbReference type="EMBL" id="JWZT01002340">
    <property type="protein sequence ID" value="KII69608.1"/>
    <property type="molecule type" value="Genomic_DNA"/>
</dbReference>